<evidence type="ECO:0000256" key="10">
    <source>
        <dbReference type="PIRSR" id="PIRSR000412-50"/>
    </source>
</evidence>
<accession>A0A4Q1CNC2</accession>
<feature type="domain" description="Serine hydroxymethyltransferase-like" evidence="11">
    <location>
        <begin position="2"/>
        <end position="392"/>
    </location>
</feature>
<evidence type="ECO:0000256" key="7">
    <source>
        <dbReference type="ARBA" id="ARBA00022679"/>
    </source>
</evidence>
<dbReference type="InterPro" id="IPR049943">
    <property type="entry name" value="Ser_HO-MeTrfase-like"/>
</dbReference>
<feature type="modified residue" description="N6-(pyridoxal phosphate)lysine" evidence="9 10">
    <location>
        <position position="222"/>
    </location>
</feature>
<keyword evidence="12" id="KW-0489">Methyltransferase</keyword>
<proteinExistence type="inferred from homology"/>
<keyword evidence="5 9" id="KW-0963">Cytoplasm</keyword>
<dbReference type="InterPro" id="IPR015421">
    <property type="entry name" value="PyrdxlP-dep_Trfase_major"/>
</dbReference>
<gene>
    <name evidence="9" type="primary">glyA</name>
    <name evidence="12" type="ORF">ESA94_06145</name>
</gene>
<comment type="catalytic activity">
    <reaction evidence="9">
        <text>(6R)-5,10-methylene-5,6,7,8-tetrahydrofolate + glycine + H2O = (6S)-5,6,7,8-tetrahydrofolate + L-serine</text>
        <dbReference type="Rhea" id="RHEA:15481"/>
        <dbReference type="ChEBI" id="CHEBI:15377"/>
        <dbReference type="ChEBI" id="CHEBI:15636"/>
        <dbReference type="ChEBI" id="CHEBI:33384"/>
        <dbReference type="ChEBI" id="CHEBI:57305"/>
        <dbReference type="ChEBI" id="CHEBI:57453"/>
        <dbReference type="EC" id="2.1.2.1"/>
    </reaction>
</comment>
<dbReference type="InterPro" id="IPR015422">
    <property type="entry name" value="PyrdxlP-dep_Trfase_small"/>
</dbReference>
<comment type="function">
    <text evidence="9">Catalyzes the reversible interconversion of serine and glycine with tetrahydrofolate (THF) serving as the one-carbon carrier. This reaction serves as the major source of one-carbon groups required for the biosynthesis of purines, thymidylate, methionine, and other important biomolecules. Also exhibits THF-independent aldolase activity toward beta-hydroxyamino acids, producing glycine and aldehydes, via a retro-aldol mechanism.</text>
</comment>
<evidence type="ECO:0000256" key="8">
    <source>
        <dbReference type="ARBA" id="ARBA00022898"/>
    </source>
</evidence>
<dbReference type="CDD" id="cd00378">
    <property type="entry name" value="SHMT"/>
    <property type="match status" value="1"/>
</dbReference>
<dbReference type="Pfam" id="PF00464">
    <property type="entry name" value="SHMT"/>
    <property type="match status" value="1"/>
</dbReference>
<evidence type="ECO:0000259" key="11">
    <source>
        <dbReference type="Pfam" id="PF00464"/>
    </source>
</evidence>
<dbReference type="FunFam" id="3.40.640.10:FF:000001">
    <property type="entry name" value="Serine hydroxymethyltransferase"/>
    <property type="match status" value="1"/>
</dbReference>
<dbReference type="PANTHER" id="PTHR11680:SF35">
    <property type="entry name" value="SERINE HYDROXYMETHYLTRANSFERASE 1"/>
    <property type="match status" value="1"/>
</dbReference>
<dbReference type="InterPro" id="IPR039429">
    <property type="entry name" value="SHMT-like_dom"/>
</dbReference>
<feature type="binding site" evidence="9">
    <location>
        <begin position="361"/>
        <end position="363"/>
    </location>
    <ligand>
        <name>(6S)-5,6,7,8-tetrahydrofolate</name>
        <dbReference type="ChEBI" id="CHEBI:57453"/>
    </ligand>
</feature>
<sequence length="426" mass="46966">MQRDTVIFNLINQELQRQRHGIELIASENFTSLQVMQAMGSVLTNKYAEGYPGRRYYGGCEIVDQTEQLAIDRLKEIFNCEYANVQPHSGAQANAAVLSAILQPGDDILGLDLSMGGHLTHGSAVNFSGKLYKPHFYGVVKETGIVDYEMLETKAREVKPKVIICGASAYSRDWDYVRIRKVADEVGAFVWCDMAHPAGLIAKGLLSSPFEHCHFVTSTTHKTLRGPRGGIILMHKDFENPFGLKDVKGNIRMMSNLLDLAVFPGQQGGPLEHVIAAKAVAFGEILSDDFTAYAKQVQVNAQAMAASFVKREYQLISNGTDNHLMLIDLRNKNISGKKAEGVLGKADITTNKNMVPFDDKSAFVTSGIRTGVAAITSRGMKEEHMDFVVDVIDRSLMNADDEAILAGIRKEVNAFMEQFPLYPELG</sequence>
<dbReference type="RefSeq" id="WP_129129947.1">
    <property type="nucleotide sequence ID" value="NZ_SDHW01000001.1"/>
</dbReference>
<dbReference type="GO" id="GO:0030170">
    <property type="term" value="F:pyridoxal phosphate binding"/>
    <property type="evidence" value="ECO:0007669"/>
    <property type="project" value="UniProtKB-UniRule"/>
</dbReference>
<dbReference type="EMBL" id="SDHW01000001">
    <property type="protein sequence ID" value="RXK62576.1"/>
    <property type="molecule type" value="Genomic_DNA"/>
</dbReference>
<dbReference type="InterPro" id="IPR001085">
    <property type="entry name" value="Ser_HO-MeTrfase"/>
</dbReference>
<dbReference type="EC" id="2.1.2.1" evidence="9"/>
<comment type="pathway">
    <text evidence="9">Amino-acid biosynthesis; glycine biosynthesis; glycine from L-serine: step 1/1.</text>
</comment>
<keyword evidence="9" id="KW-0028">Amino-acid biosynthesis</keyword>
<evidence type="ECO:0000256" key="5">
    <source>
        <dbReference type="ARBA" id="ARBA00022490"/>
    </source>
</evidence>
<feature type="site" description="Plays an important role in substrate specificity" evidence="9">
    <location>
        <position position="221"/>
    </location>
</feature>
<comment type="pathway">
    <text evidence="9">One-carbon metabolism; tetrahydrofolate interconversion.</text>
</comment>
<dbReference type="PROSITE" id="PS00096">
    <property type="entry name" value="SHMT"/>
    <property type="match status" value="1"/>
</dbReference>
<dbReference type="GO" id="GO:0019264">
    <property type="term" value="P:glycine biosynthetic process from serine"/>
    <property type="evidence" value="ECO:0007669"/>
    <property type="project" value="UniProtKB-UniRule"/>
</dbReference>
<evidence type="ECO:0000256" key="9">
    <source>
        <dbReference type="HAMAP-Rule" id="MF_00051"/>
    </source>
</evidence>
<organism evidence="12 13">
    <name type="scientific">Lacibacter luteus</name>
    <dbReference type="NCBI Taxonomy" id="2508719"/>
    <lineage>
        <taxon>Bacteria</taxon>
        <taxon>Pseudomonadati</taxon>
        <taxon>Bacteroidota</taxon>
        <taxon>Chitinophagia</taxon>
        <taxon>Chitinophagales</taxon>
        <taxon>Chitinophagaceae</taxon>
        <taxon>Lacibacter</taxon>
    </lineage>
</organism>
<dbReference type="UniPathway" id="UPA00193"/>
<dbReference type="UniPathway" id="UPA00288">
    <property type="reaction ID" value="UER01023"/>
</dbReference>
<evidence type="ECO:0000256" key="2">
    <source>
        <dbReference type="ARBA" id="ARBA00004496"/>
    </source>
</evidence>
<evidence type="ECO:0000256" key="1">
    <source>
        <dbReference type="ARBA" id="ARBA00001933"/>
    </source>
</evidence>
<keyword evidence="7 9" id="KW-0808">Transferase</keyword>
<evidence type="ECO:0000313" key="12">
    <source>
        <dbReference type="EMBL" id="RXK62576.1"/>
    </source>
</evidence>
<dbReference type="GO" id="GO:0005829">
    <property type="term" value="C:cytosol"/>
    <property type="evidence" value="ECO:0007669"/>
    <property type="project" value="TreeGrafter"/>
</dbReference>
<evidence type="ECO:0000313" key="13">
    <source>
        <dbReference type="Proteomes" id="UP000290204"/>
    </source>
</evidence>
<dbReference type="HAMAP" id="MF_00051">
    <property type="entry name" value="SHMT"/>
    <property type="match status" value="1"/>
</dbReference>
<evidence type="ECO:0000256" key="4">
    <source>
        <dbReference type="ARBA" id="ARBA00011738"/>
    </source>
</evidence>
<keyword evidence="13" id="KW-1185">Reference proteome</keyword>
<feature type="binding site" evidence="9">
    <location>
        <begin position="117"/>
        <end position="119"/>
    </location>
    <ligand>
        <name>(6S)-5,6,7,8-tetrahydrofolate</name>
        <dbReference type="ChEBI" id="CHEBI:57453"/>
    </ligand>
</feature>
<dbReference type="AlphaFoldDB" id="A0A4Q1CNC2"/>
<protein>
    <recommendedName>
        <fullName evidence="9">Serine hydroxymethyltransferase</fullName>
        <shortName evidence="9">SHMT</shortName>
        <shortName evidence="9">Serine methylase</shortName>
        <ecNumber evidence="9">2.1.2.1</ecNumber>
    </recommendedName>
</protein>
<dbReference type="NCBIfam" id="NF000586">
    <property type="entry name" value="PRK00011.1"/>
    <property type="match status" value="1"/>
</dbReference>
<keyword evidence="8 9" id="KW-0663">Pyridoxal phosphate</keyword>
<comment type="cofactor">
    <cofactor evidence="1 9 10">
        <name>pyridoxal 5'-phosphate</name>
        <dbReference type="ChEBI" id="CHEBI:597326"/>
    </cofactor>
</comment>
<dbReference type="GO" id="GO:0008168">
    <property type="term" value="F:methyltransferase activity"/>
    <property type="evidence" value="ECO:0007669"/>
    <property type="project" value="UniProtKB-KW"/>
</dbReference>
<keyword evidence="6 9" id="KW-0554">One-carbon metabolism</keyword>
<comment type="subunit">
    <text evidence="4 9">Homodimer.</text>
</comment>
<comment type="caution">
    <text evidence="9">Lacks conserved residue(s) required for the propagation of feature annotation.</text>
</comment>
<comment type="subcellular location">
    <subcellularLocation>
        <location evidence="2 9">Cytoplasm</location>
    </subcellularLocation>
</comment>
<dbReference type="Gene3D" id="3.40.640.10">
    <property type="entry name" value="Type I PLP-dependent aspartate aminotransferase-like (Major domain)"/>
    <property type="match status" value="1"/>
</dbReference>
<evidence type="ECO:0000256" key="3">
    <source>
        <dbReference type="ARBA" id="ARBA00006376"/>
    </source>
</evidence>
<dbReference type="InterPro" id="IPR015424">
    <property type="entry name" value="PyrdxlP-dep_Trfase"/>
</dbReference>
<comment type="caution">
    <text evidence="12">The sequence shown here is derived from an EMBL/GenBank/DDBJ whole genome shotgun (WGS) entry which is preliminary data.</text>
</comment>
<comment type="similarity">
    <text evidence="3 9">Belongs to the SHMT family.</text>
</comment>
<dbReference type="OrthoDB" id="9803846at2"/>
<reference evidence="12 13" key="1">
    <citation type="submission" date="2019-01" db="EMBL/GenBank/DDBJ databases">
        <title>Lacibacter sp. strain TTM-7.</title>
        <authorList>
            <person name="Chen W.-M."/>
        </authorList>
    </citation>
    <scope>NUCLEOTIDE SEQUENCE [LARGE SCALE GENOMIC DNA]</scope>
    <source>
        <strain evidence="12 13">TTM-7</strain>
    </source>
</reference>
<dbReference type="Proteomes" id="UP000290204">
    <property type="component" value="Unassembled WGS sequence"/>
</dbReference>
<dbReference type="GO" id="GO:0004372">
    <property type="term" value="F:glycine hydroxymethyltransferase activity"/>
    <property type="evidence" value="ECO:0007669"/>
    <property type="project" value="UniProtKB-UniRule"/>
</dbReference>
<dbReference type="GO" id="GO:0032259">
    <property type="term" value="P:methylation"/>
    <property type="evidence" value="ECO:0007669"/>
    <property type="project" value="UniProtKB-KW"/>
</dbReference>
<dbReference type="PANTHER" id="PTHR11680">
    <property type="entry name" value="SERINE HYDROXYMETHYLTRANSFERASE"/>
    <property type="match status" value="1"/>
</dbReference>
<name>A0A4Q1CNC2_9BACT</name>
<dbReference type="Gene3D" id="3.90.1150.10">
    <property type="entry name" value="Aspartate Aminotransferase, domain 1"/>
    <property type="match status" value="1"/>
</dbReference>
<dbReference type="GO" id="GO:0035999">
    <property type="term" value="P:tetrahydrofolate interconversion"/>
    <property type="evidence" value="ECO:0007669"/>
    <property type="project" value="UniProtKB-UniRule"/>
</dbReference>
<feature type="binding site" evidence="9">
    <location>
        <position position="113"/>
    </location>
    <ligand>
        <name>(6S)-5,6,7,8-tetrahydrofolate</name>
        <dbReference type="ChEBI" id="CHEBI:57453"/>
    </ligand>
</feature>
<dbReference type="SUPFAM" id="SSF53383">
    <property type="entry name" value="PLP-dependent transferases"/>
    <property type="match status" value="1"/>
</dbReference>
<evidence type="ECO:0000256" key="6">
    <source>
        <dbReference type="ARBA" id="ARBA00022563"/>
    </source>
</evidence>
<dbReference type="InterPro" id="IPR019798">
    <property type="entry name" value="Ser_HO-MeTrfase_PLP_BS"/>
</dbReference>
<dbReference type="PIRSF" id="PIRSF000412">
    <property type="entry name" value="SHMT"/>
    <property type="match status" value="1"/>
</dbReference>